<gene>
    <name evidence="2" type="ORF">SNE25_04745</name>
</gene>
<dbReference type="Proteomes" id="UP001324380">
    <property type="component" value="Chromosome"/>
</dbReference>
<dbReference type="RefSeq" id="WP_321563944.1">
    <property type="nucleotide sequence ID" value="NZ_CP139558.1"/>
</dbReference>
<evidence type="ECO:0000313" key="2">
    <source>
        <dbReference type="EMBL" id="WPU94829.1"/>
    </source>
</evidence>
<organism evidence="2 3">
    <name type="scientific">Mucilaginibacter sabulilitoris</name>
    <dbReference type="NCBI Taxonomy" id="1173583"/>
    <lineage>
        <taxon>Bacteria</taxon>
        <taxon>Pseudomonadati</taxon>
        <taxon>Bacteroidota</taxon>
        <taxon>Sphingobacteriia</taxon>
        <taxon>Sphingobacteriales</taxon>
        <taxon>Sphingobacteriaceae</taxon>
        <taxon>Mucilaginibacter</taxon>
    </lineage>
</organism>
<protein>
    <submittedName>
        <fullName evidence="2">Relaxase/mobilization nuclease domain-containing protein</fullName>
    </submittedName>
</protein>
<dbReference type="InterPro" id="IPR005094">
    <property type="entry name" value="Endonuclease_MobA/VirD2"/>
</dbReference>
<dbReference type="Pfam" id="PF03432">
    <property type="entry name" value="Relaxase"/>
    <property type="match status" value="1"/>
</dbReference>
<name>A0ABZ0TNW4_9SPHI</name>
<sequence>MVAKIKSGKSIIGAINYNEHKVKAGKAKLISAASYGKDQDLLCFNDKLFRLTDLAERNQRTKTNTVHLSLNFDVTERIPTERLIEIADAYMSEIGFCNQPYLVYQHFDAGHPHIHIVSTNIQPNGTRISLHNIGRLVSEPARKKIELDFDLVRADLKDVENKQILRSQIAPLEYGTTDTKRGITNVVNEIIRQYKFTSLAEFNAILKGYNIEADRGKKQSVMYDLKGLRYWPLDSQAKKLGVPIKASAIYKKPTLKYLEQQFHLGEFLRRPLKKQVKDRVDVALRKARTMEQFVSELKGLQIGAVIRENTEGRIYGVTFVDHKNKVVFNGSDLGGYSAAAIIAQIQSAVSSTSSGETGAVNDNMGSFKGEVSNLAKSRETFWDDLLSPTEGNINGIPFEQKKKKKKKKLKL</sequence>
<reference evidence="2 3" key="1">
    <citation type="submission" date="2023-11" db="EMBL/GenBank/DDBJ databases">
        <title>Analysis of the Genomes of Mucilaginibacter gossypii cycad 4 and M. sabulilitoris SNA2: microbes with the potential for plant growth promotion.</title>
        <authorList>
            <person name="Hirsch A.M."/>
            <person name="Humm E."/>
            <person name="Rubbi M."/>
            <person name="Del Vecchio G."/>
            <person name="Ha S.M."/>
            <person name="Pellegrini M."/>
            <person name="Gunsalus R.P."/>
        </authorList>
    </citation>
    <scope>NUCLEOTIDE SEQUENCE [LARGE SCALE GENOMIC DNA]</scope>
    <source>
        <strain evidence="2 3">SNA2</strain>
    </source>
</reference>
<evidence type="ECO:0000259" key="1">
    <source>
        <dbReference type="Pfam" id="PF03432"/>
    </source>
</evidence>
<dbReference type="EMBL" id="CP139558">
    <property type="protein sequence ID" value="WPU94829.1"/>
    <property type="molecule type" value="Genomic_DNA"/>
</dbReference>
<keyword evidence="3" id="KW-1185">Reference proteome</keyword>
<feature type="domain" description="MobA/VirD2-like nuclease" evidence="1">
    <location>
        <begin position="49"/>
        <end position="151"/>
    </location>
</feature>
<evidence type="ECO:0000313" key="3">
    <source>
        <dbReference type="Proteomes" id="UP001324380"/>
    </source>
</evidence>
<proteinExistence type="predicted"/>
<accession>A0ABZ0TNW4</accession>